<evidence type="ECO:0000313" key="2">
    <source>
        <dbReference type="EMBL" id="KAI1697266.1"/>
    </source>
</evidence>
<dbReference type="GO" id="GO:0008168">
    <property type="term" value="F:methyltransferase activity"/>
    <property type="evidence" value="ECO:0007669"/>
    <property type="project" value="UniProtKB-KW"/>
</dbReference>
<dbReference type="Gene3D" id="3.40.50.150">
    <property type="entry name" value="Vaccinia Virus protein VP39"/>
    <property type="match status" value="1"/>
</dbReference>
<keyword evidence="3" id="KW-1185">Reference proteome</keyword>
<gene>
    <name evidence="2" type="ORF">DdX_18587</name>
</gene>
<dbReference type="InterPro" id="IPR026913">
    <property type="entry name" value="METTL24"/>
</dbReference>
<dbReference type="Proteomes" id="UP001201812">
    <property type="component" value="Unassembled WGS sequence"/>
</dbReference>
<keyword evidence="2" id="KW-0808">Transferase</keyword>
<comment type="caution">
    <text evidence="2">The sequence shown here is derived from an EMBL/GenBank/DDBJ whole genome shotgun (WGS) entry which is preliminary data.</text>
</comment>
<protein>
    <submittedName>
        <fullName evidence="2">Methyltransferase domain-containing protein</fullName>
    </submittedName>
</protein>
<proteinExistence type="predicted"/>
<evidence type="ECO:0000259" key="1">
    <source>
        <dbReference type="Pfam" id="PF13383"/>
    </source>
</evidence>
<sequence>MLVPEVFCPNKARLGTVQDGGKWVCSPNLLKSDGKECAIYALGLNDEISFEVAIQEFTESRCVLRGIDVRDNSLETIETLNQNNGVFLKAFVGTKESMENNPFVEQSLQNNPKGTVLEALTLQQIMKHFGDTSIEILKMDIEGGEVDIADEIFSLSPCQVLMEVHLLNAYKIYKFLQRFSRHGYFLFETEANPLRLDMREYNFIHANCLAKYGVDIVLGKYLS</sequence>
<dbReference type="AlphaFoldDB" id="A0AAD4MKF4"/>
<dbReference type="Pfam" id="PF13383">
    <property type="entry name" value="Methyltransf_22"/>
    <property type="match status" value="1"/>
</dbReference>
<reference evidence="2" key="1">
    <citation type="submission" date="2022-01" db="EMBL/GenBank/DDBJ databases">
        <title>Genome Sequence Resource for Two Populations of Ditylenchus destructor, the Migratory Endoparasitic Phytonematode.</title>
        <authorList>
            <person name="Zhang H."/>
            <person name="Lin R."/>
            <person name="Xie B."/>
        </authorList>
    </citation>
    <scope>NUCLEOTIDE SEQUENCE</scope>
    <source>
        <strain evidence="2">BazhouSP</strain>
    </source>
</reference>
<accession>A0AAD4MKF4</accession>
<dbReference type="PANTHER" id="PTHR32026:SF27">
    <property type="entry name" value="METHYLTRANSFERASE FKBM DOMAIN-CONTAINING PROTEIN-RELATED"/>
    <property type="match status" value="1"/>
</dbReference>
<dbReference type="GO" id="GO:0032259">
    <property type="term" value="P:methylation"/>
    <property type="evidence" value="ECO:0007669"/>
    <property type="project" value="UniProtKB-KW"/>
</dbReference>
<keyword evidence="2" id="KW-0489">Methyltransferase</keyword>
<organism evidence="2 3">
    <name type="scientific">Ditylenchus destructor</name>
    <dbReference type="NCBI Taxonomy" id="166010"/>
    <lineage>
        <taxon>Eukaryota</taxon>
        <taxon>Metazoa</taxon>
        <taxon>Ecdysozoa</taxon>
        <taxon>Nematoda</taxon>
        <taxon>Chromadorea</taxon>
        <taxon>Rhabditida</taxon>
        <taxon>Tylenchina</taxon>
        <taxon>Tylenchomorpha</taxon>
        <taxon>Sphaerularioidea</taxon>
        <taxon>Anguinidae</taxon>
        <taxon>Anguininae</taxon>
        <taxon>Ditylenchus</taxon>
    </lineage>
</organism>
<dbReference type="EMBL" id="JAKKPZ010000277">
    <property type="protein sequence ID" value="KAI1697266.1"/>
    <property type="molecule type" value="Genomic_DNA"/>
</dbReference>
<dbReference type="InterPro" id="IPR029063">
    <property type="entry name" value="SAM-dependent_MTases_sf"/>
</dbReference>
<dbReference type="PANTHER" id="PTHR32026">
    <property type="entry name" value="METHYLTRANSFERASE-LIKE PROTEIN 24"/>
    <property type="match status" value="1"/>
</dbReference>
<evidence type="ECO:0000313" key="3">
    <source>
        <dbReference type="Proteomes" id="UP001201812"/>
    </source>
</evidence>
<dbReference type="InterPro" id="IPR025714">
    <property type="entry name" value="Methyltranfer_dom"/>
</dbReference>
<feature type="domain" description="Methyltransferase" evidence="1">
    <location>
        <begin position="3"/>
        <end position="204"/>
    </location>
</feature>
<name>A0AAD4MKF4_9BILA</name>